<dbReference type="EMBL" id="KV749257">
    <property type="protein sequence ID" value="OCL10347.1"/>
    <property type="molecule type" value="Genomic_DNA"/>
</dbReference>
<keyword evidence="2 7" id="KW-0812">Transmembrane</keyword>
<keyword evidence="4 7" id="KW-0472">Membrane</keyword>
<evidence type="ECO:0000313" key="10">
    <source>
        <dbReference type="Proteomes" id="UP000250140"/>
    </source>
</evidence>
<feature type="transmembrane region" description="Helical" evidence="7">
    <location>
        <begin position="42"/>
        <end position="66"/>
    </location>
</feature>
<feature type="region of interest" description="Disordered" evidence="6">
    <location>
        <begin position="274"/>
        <end position="304"/>
    </location>
</feature>
<feature type="transmembrane region" description="Helical" evidence="7">
    <location>
        <begin position="86"/>
        <end position="109"/>
    </location>
</feature>
<evidence type="ECO:0000256" key="7">
    <source>
        <dbReference type="SAM" id="Phobius"/>
    </source>
</evidence>
<feature type="transmembrane region" description="Helical" evidence="7">
    <location>
        <begin position="121"/>
        <end position="142"/>
    </location>
</feature>
<comment type="similarity">
    <text evidence="5">Belongs to the SAT4 family.</text>
</comment>
<protein>
    <recommendedName>
        <fullName evidence="8">Rhodopsin domain-containing protein</fullName>
    </recommendedName>
</protein>
<proteinExistence type="inferred from homology"/>
<feature type="transmembrane region" description="Helical" evidence="7">
    <location>
        <begin position="162"/>
        <end position="185"/>
    </location>
</feature>
<feature type="domain" description="Rhodopsin" evidence="8">
    <location>
        <begin position="26"/>
        <end position="267"/>
    </location>
</feature>
<dbReference type="Proteomes" id="UP000250140">
    <property type="component" value="Unassembled WGS sequence"/>
</dbReference>
<evidence type="ECO:0000256" key="3">
    <source>
        <dbReference type="ARBA" id="ARBA00022989"/>
    </source>
</evidence>
<evidence type="ECO:0000259" key="8">
    <source>
        <dbReference type="Pfam" id="PF20684"/>
    </source>
</evidence>
<evidence type="ECO:0000256" key="1">
    <source>
        <dbReference type="ARBA" id="ARBA00004141"/>
    </source>
</evidence>
<sequence length="304" mass="33497">MLASSAKAILATNAIFISLSGASVALRFYARTRTPHGRGMDDWLNIAAWVCAVALAITNIVGVPVGGFGSPFESLNTNTAIEYLKIFFVLQFWYISAVALVKLSVLFFYKRIFTVDYTPTPIWVLIALSIGWFISFFFATLFQILPIWCNWIACQPTANYPAMYLACSVTDIVIDISILCLPGFFIRHLQMSLSRKIGIVGIFGLGTFCIVSSVARLAYTVYYYKAYIINDYASNFDISVDNIIMWSGIEACASTICANLPCYGPLIFSSRHTPISSSDRSGPSGDKTPRAMFVDSQLNEQAAA</sequence>
<evidence type="ECO:0000256" key="6">
    <source>
        <dbReference type="SAM" id="MobiDB-lite"/>
    </source>
</evidence>
<dbReference type="InterPro" id="IPR052337">
    <property type="entry name" value="SAT4-like"/>
</dbReference>
<evidence type="ECO:0000256" key="5">
    <source>
        <dbReference type="ARBA" id="ARBA00038359"/>
    </source>
</evidence>
<dbReference type="GO" id="GO:0016020">
    <property type="term" value="C:membrane"/>
    <property type="evidence" value="ECO:0007669"/>
    <property type="project" value="UniProtKB-SubCell"/>
</dbReference>
<dbReference type="OrthoDB" id="5398388at2759"/>
<evidence type="ECO:0000256" key="4">
    <source>
        <dbReference type="ARBA" id="ARBA00023136"/>
    </source>
</evidence>
<dbReference type="InterPro" id="IPR049326">
    <property type="entry name" value="Rhodopsin_dom_fungi"/>
</dbReference>
<dbReference type="Pfam" id="PF20684">
    <property type="entry name" value="Fung_rhodopsin"/>
    <property type="match status" value="1"/>
</dbReference>
<dbReference type="PANTHER" id="PTHR33048">
    <property type="entry name" value="PTH11-LIKE INTEGRAL MEMBRANE PROTEIN (AFU_ORTHOLOGUE AFUA_5G11245)"/>
    <property type="match status" value="1"/>
</dbReference>
<name>A0A8E2F4E8_9PEZI</name>
<dbReference type="PANTHER" id="PTHR33048:SF18">
    <property type="entry name" value="INTEGRAL MEMBRANE PROTEIN"/>
    <property type="match status" value="1"/>
</dbReference>
<keyword evidence="10" id="KW-1185">Reference proteome</keyword>
<comment type="subcellular location">
    <subcellularLocation>
        <location evidence="1">Membrane</location>
        <topology evidence="1">Multi-pass membrane protein</topology>
    </subcellularLocation>
</comment>
<organism evidence="9 10">
    <name type="scientific">Glonium stellatum</name>
    <dbReference type="NCBI Taxonomy" id="574774"/>
    <lineage>
        <taxon>Eukaryota</taxon>
        <taxon>Fungi</taxon>
        <taxon>Dikarya</taxon>
        <taxon>Ascomycota</taxon>
        <taxon>Pezizomycotina</taxon>
        <taxon>Dothideomycetes</taxon>
        <taxon>Pleosporomycetidae</taxon>
        <taxon>Gloniales</taxon>
        <taxon>Gloniaceae</taxon>
        <taxon>Glonium</taxon>
    </lineage>
</organism>
<evidence type="ECO:0000256" key="2">
    <source>
        <dbReference type="ARBA" id="ARBA00022692"/>
    </source>
</evidence>
<accession>A0A8E2F4E8</accession>
<gene>
    <name evidence="9" type="ORF">AOQ84DRAFT_374998</name>
</gene>
<feature type="transmembrane region" description="Helical" evidence="7">
    <location>
        <begin position="6"/>
        <end position="30"/>
    </location>
</feature>
<reference evidence="9 10" key="1">
    <citation type="journal article" date="2016" name="Nat. Commun.">
        <title>Ectomycorrhizal ecology is imprinted in the genome of the dominant symbiotic fungus Cenococcum geophilum.</title>
        <authorList>
            <consortium name="DOE Joint Genome Institute"/>
            <person name="Peter M."/>
            <person name="Kohler A."/>
            <person name="Ohm R.A."/>
            <person name="Kuo A."/>
            <person name="Krutzmann J."/>
            <person name="Morin E."/>
            <person name="Arend M."/>
            <person name="Barry K.W."/>
            <person name="Binder M."/>
            <person name="Choi C."/>
            <person name="Clum A."/>
            <person name="Copeland A."/>
            <person name="Grisel N."/>
            <person name="Haridas S."/>
            <person name="Kipfer T."/>
            <person name="LaButti K."/>
            <person name="Lindquist E."/>
            <person name="Lipzen A."/>
            <person name="Maire R."/>
            <person name="Meier B."/>
            <person name="Mihaltcheva S."/>
            <person name="Molinier V."/>
            <person name="Murat C."/>
            <person name="Poggeler S."/>
            <person name="Quandt C.A."/>
            <person name="Sperisen C."/>
            <person name="Tritt A."/>
            <person name="Tisserant E."/>
            <person name="Crous P.W."/>
            <person name="Henrissat B."/>
            <person name="Nehls U."/>
            <person name="Egli S."/>
            <person name="Spatafora J.W."/>
            <person name="Grigoriev I.V."/>
            <person name="Martin F.M."/>
        </authorList>
    </citation>
    <scope>NUCLEOTIDE SEQUENCE [LARGE SCALE GENOMIC DNA]</scope>
    <source>
        <strain evidence="9 10">CBS 207.34</strain>
    </source>
</reference>
<feature type="transmembrane region" description="Helical" evidence="7">
    <location>
        <begin position="197"/>
        <end position="219"/>
    </location>
</feature>
<dbReference type="AlphaFoldDB" id="A0A8E2F4E8"/>
<evidence type="ECO:0000313" key="9">
    <source>
        <dbReference type="EMBL" id="OCL10347.1"/>
    </source>
</evidence>
<keyword evidence="3 7" id="KW-1133">Transmembrane helix</keyword>